<proteinExistence type="predicted"/>
<protein>
    <submittedName>
        <fullName evidence="2">Uncharacterized protein</fullName>
    </submittedName>
</protein>
<dbReference type="EMBL" id="CAAKMV010000169">
    <property type="protein sequence ID" value="VIO62952.1"/>
    <property type="molecule type" value="Genomic_DNA"/>
</dbReference>
<gene>
    <name evidence="2" type="ORF">FUG_LOCUS509646</name>
    <name evidence="1" type="ORF">MDCFG202_LOCUS91560</name>
</gene>
<reference evidence="1" key="2">
    <citation type="submission" date="2021-03" db="EMBL/GenBank/DDBJ databases">
        <authorList>
            <person name="Alouane T."/>
            <person name="Langin T."/>
            <person name="Bonhomme L."/>
        </authorList>
    </citation>
    <scope>NUCLEOTIDE SEQUENCE</scope>
    <source>
        <strain evidence="1">MDC_Fg202</strain>
    </source>
</reference>
<evidence type="ECO:0000313" key="2">
    <source>
        <dbReference type="EMBL" id="VIO62952.1"/>
    </source>
</evidence>
<dbReference type="EMBL" id="CAJPIJ010000085">
    <property type="protein sequence ID" value="CAG1970690.1"/>
    <property type="molecule type" value="Genomic_DNA"/>
</dbReference>
<reference evidence="2" key="1">
    <citation type="submission" date="2019-04" db="EMBL/GenBank/DDBJ databases">
        <authorList>
            <person name="Melise S."/>
            <person name="Noan J."/>
            <person name="Okalmin O."/>
        </authorList>
    </citation>
    <scope>NUCLEOTIDE SEQUENCE</scope>
    <source>
        <strain evidence="2">FN9</strain>
    </source>
</reference>
<organism evidence="2">
    <name type="scientific">Gibberella zeae</name>
    <name type="common">Wheat head blight fungus</name>
    <name type="synonym">Fusarium graminearum</name>
    <dbReference type="NCBI Taxonomy" id="5518"/>
    <lineage>
        <taxon>Eukaryota</taxon>
        <taxon>Fungi</taxon>
        <taxon>Dikarya</taxon>
        <taxon>Ascomycota</taxon>
        <taxon>Pezizomycotina</taxon>
        <taxon>Sordariomycetes</taxon>
        <taxon>Hypocreomycetidae</taxon>
        <taxon>Hypocreales</taxon>
        <taxon>Nectriaceae</taxon>
        <taxon>Fusarium</taxon>
    </lineage>
</organism>
<dbReference type="AlphaFoldDB" id="A0A4E9EII5"/>
<evidence type="ECO:0000313" key="1">
    <source>
        <dbReference type="EMBL" id="CAG1970690.1"/>
    </source>
</evidence>
<accession>A0A4E9EII5</accession>
<name>A0A4E9EII5_GIBZA</name>
<dbReference type="Proteomes" id="UP000746612">
    <property type="component" value="Unassembled WGS sequence"/>
</dbReference>
<sequence>MASSRIQIVAGLRHLRGLEIVFGIDNIQVNEYGLIKIGVLDWDWEFCADSILCNANEGYLVAYLEGVMTIMAQSCLGLPTESFDFLTDGGLPDLDHSYIRDAPGPHVLRRAIQFAIREKLLVSDRP</sequence>